<dbReference type="InterPro" id="IPR016195">
    <property type="entry name" value="Pol/histidinol_Pase-like"/>
</dbReference>
<dbReference type="PANTHER" id="PTHR42924">
    <property type="entry name" value="EXONUCLEASE"/>
    <property type="match status" value="1"/>
</dbReference>
<dbReference type="RefSeq" id="WP_237854534.1">
    <property type="nucleotide sequence ID" value="NZ_JAKLWS010000013.1"/>
</dbReference>
<proteinExistence type="predicted"/>
<dbReference type="Gene3D" id="3.20.20.140">
    <property type="entry name" value="Metal-dependent hydrolases"/>
    <property type="match status" value="1"/>
</dbReference>
<dbReference type="PANTHER" id="PTHR42924:SF3">
    <property type="entry name" value="POLYMERASE_HISTIDINOL PHOSPHATASE N-TERMINAL DOMAIN-CONTAINING PROTEIN"/>
    <property type="match status" value="1"/>
</dbReference>
<comment type="caution">
    <text evidence="2">The sequence shown here is derived from an EMBL/GenBank/DDBJ whole genome shotgun (WGS) entry which is preliminary data.</text>
</comment>
<protein>
    <submittedName>
        <fullName evidence="2">PHP domain-containing protein</fullName>
    </submittedName>
</protein>
<accession>A0ABS9KEB2</accession>
<dbReference type="CDD" id="cd07438">
    <property type="entry name" value="PHP_HisPPase_AMP"/>
    <property type="match status" value="1"/>
</dbReference>
<evidence type="ECO:0000313" key="2">
    <source>
        <dbReference type="EMBL" id="MCG2589171.1"/>
    </source>
</evidence>
<dbReference type="SUPFAM" id="SSF89550">
    <property type="entry name" value="PHP domain-like"/>
    <property type="match status" value="1"/>
</dbReference>
<dbReference type="InterPro" id="IPR003141">
    <property type="entry name" value="Pol/His_phosphatase_N"/>
</dbReference>
<dbReference type="Gene3D" id="1.10.150.650">
    <property type="match status" value="1"/>
</dbReference>
<evidence type="ECO:0000259" key="1">
    <source>
        <dbReference type="SMART" id="SM00481"/>
    </source>
</evidence>
<dbReference type="InterPro" id="IPR052018">
    <property type="entry name" value="PHP_domain"/>
</dbReference>
<dbReference type="InterPro" id="IPR004013">
    <property type="entry name" value="PHP_dom"/>
</dbReference>
<organism evidence="2 3">
    <name type="scientific">Rhodohalobacter sulfatireducens</name>
    <dbReference type="NCBI Taxonomy" id="2911366"/>
    <lineage>
        <taxon>Bacteria</taxon>
        <taxon>Pseudomonadati</taxon>
        <taxon>Balneolota</taxon>
        <taxon>Balneolia</taxon>
        <taxon>Balneolales</taxon>
        <taxon>Balneolaceae</taxon>
        <taxon>Rhodohalobacter</taxon>
    </lineage>
</organism>
<dbReference type="EMBL" id="JAKLWS010000013">
    <property type="protein sequence ID" value="MCG2589171.1"/>
    <property type="molecule type" value="Genomic_DNA"/>
</dbReference>
<reference evidence="2" key="1">
    <citation type="submission" date="2022-01" db="EMBL/GenBank/DDBJ databases">
        <authorList>
            <person name="Wang Y."/>
        </authorList>
    </citation>
    <scope>NUCLEOTIDE SEQUENCE</scope>
    <source>
        <strain evidence="2">WB101</strain>
    </source>
</reference>
<keyword evidence="3" id="KW-1185">Reference proteome</keyword>
<name>A0ABS9KEB2_9BACT</name>
<dbReference type="Pfam" id="PF02811">
    <property type="entry name" value="PHP"/>
    <property type="match status" value="1"/>
</dbReference>
<reference evidence="2" key="2">
    <citation type="submission" date="2024-05" db="EMBL/GenBank/DDBJ databases">
        <title>Rhodohalobacter halophilus gen. nov., sp. nov., a moderately halophilic member of the family Balneolaceae.</title>
        <authorList>
            <person name="Xia J."/>
        </authorList>
    </citation>
    <scope>NUCLEOTIDE SEQUENCE</scope>
    <source>
        <strain evidence="2">WB101</strain>
    </source>
</reference>
<dbReference type="SMART" id="SM00481">
    <property type="entry name" value="POLIIIAc"/>
    <property type="match status" value="1"/>
</dbReference>
<dbReference type="Proteomes" id="UP001165366">
    <property type="component" value="Unassembled WGS sequence"/>
</dbReference>
<feature type="domain" description="Polymerase/histidinol phosphatase N-terminal" evidence="1">
    <location>
        <begin position="4"/>
        <end position="69"/>
    </location>
</feature>
<evidence type="ECO:0000313" key="3">
    <source>
        <dbReference type="Proteomes" id="UP001165366"/>
    </source>
</evidence>
<gene>
    <name evidence="2" type="ORF">L6773_11375</name>
</gene>
<sequence length="281" mass="31377">MGKADLHTHTNASDGDLSPEELIEKVSKKNLEVIAITDHDTINGYLDAKKFADEKEIELITGVEISTVWNEREIHVLAYGFDEENTNFLSLIANQKQARRKRMKAIVDVLKKEGIDIDYAEVRAESHPGNIGRPHAASVLINKGYVASVSEAFIRYLSNDKIKQIKTEYAVLEDVLSVVHEAGGILSIAHPGPMYSKNEMINLLKHPFDGIECIHPSHSYKVQKMYLDLAKSRNLLVTGGSDFHGSGKSEYDPYLGVVTIGMQFVEALKRSARSRKNMIVQ</sequence>